<evidence type="ECO:0000313" key="3">
    <source>
        <dbReference type="Proteomes" id="UP000660110"/>
    </source>
</evidence>
<keyword evidence="3" id="KW-1185">Reference proteome</keyword>
<feature type="transmembrane region" description="Helical" evidence="1">
    <location>
        <begin position="74"/>
        <end position="96"/>
    </location>
</feature>
<protein>
    <recommendedName>
        <fullName evidence="4">Permease</fullName>
    </recommendedName>
</protein>
<feature type="transmembrane region" description="Helical" evidence="1">
    <location>
        <begin position="7"/>
        <end position="29"/>
    </location>
</feature>
<reference evidence="2" key="2">
    <citation type="submission" date="2020-09" db="EMBL/GenBank/DDBJ databases">
        <authorList>
            <person name="Sun Q."/>
            <person name="Zhou Y."/>
        </authorList>
    </citation>
    <scope>NUCLEOTIDE SEQUENCE</scope>
    <source>
        <strain evidence="2">CGMCC 1.12153</strain>
    </source>
</reference>
<dbReference type="RefSeq" id="WP_188376418.1">
    <property type="nucleotide sequence ID" value="NZ_BMEL01000001.1"/>
</dbReference>
<evidence type="ECO:0000313" key="2">
    <source>
        <dbReference type="EMBL" id="GGF13863.1"/>
    </source>
</evidence>
<organism evidence="2 3">
    <name type="scientific">Halobacillus andaensis</name>
    <dbReference type="NCBI Taxonomy" id="1176239"/>
    <lineage>
        <taxon>Bacteria</taxon>
        <taxon>Bacillati</taxon>
        <taxon>Bacillota</taxon>
        <taxon>Bacilli</taxon>
        <taxon>Bacillales</taxon>
        <taxon>Bacillaceae</taxon>
        <taxon>Halobacillus</taxon>
    </lineage>
</organism>
<dbReference type="EMBL" id="BMEL01000001">
    <property type="protein sequence ID" value="GGF13863.1"/>
    <property type="molecule type" value="Genomic_DNA"/>
</dbReference>
<evidence type="ECO:0000256" key="1">
    <source>
        <dbReference type="SAM" id="Phobius"/>
    </source>
</evidence>
<comment type="caution">
    <text evidence="2">The sequence shown here is derived from an EMBL/GenBank/DDBJ whole genome shotgun (WGS) entry which is preliminary data.</text>
</comment>
<feature type="transmembrane region" description="Helical" evidence="1">
    <location>
        <begin position="35"/>
        <end position="53"/>
    </location>
</feature>
<sequence length="125" mass="14161">MNPYSKLFLILGLLAAMMAIFIAVIGFMAGSTPPIMTYSMASIAVISFCLSYLHPVFNKKDERRKWIQQRGMAYTSIAVFIYLSLFMLGVQFEWILFSTVEVLAMITFLAISTLYLSFVVLAKVY</sequence>
<dbReference type="Proteomes" id="UP000660110">
    <property type="component" value="Unassembled WGS sequence"/>
</dbReference>
<feature type="transmembrane region" description="Helical" evidence="1">
    <location>
        <begin position="102"/>
        <end position="122"/>
    </location>
</feature>
<name>A0A917EVX6_HALAA</name>
<keyword evidence="1" id="KW-1133">Transmembrane helix</keyword>
<keyword evidence="1" id="KW-0472">Membrane</keyword>
<keyword evidence="1" id="KW-0812">Transmembrane</keyword>
<evidence type="ECO:0008006" key="4">
    <source>
        <dbReference type="Google" id="ProtNLM"/>
    </source>
</evidence>
<accession>A0A917EVX6</accession>
<proteinExistence type="predicted"/>
<reference evidence="2" key="1">
    <citation type="journal article" date="2014" name="Int. J. Syst. Evol. Microbiol.">
        <title>Complete genome sequence of Corynebacterium casei LMG S-19264T (=DSM 44701T), isolated from a smear-ripened cheese.</title>
        <authorList>
            <consortium name="US DOE Joint Genome Institute (JGI-PGF)"/>
            <person name="Walter F."/>
            <person name="Albersmeier A."/>
            <person name="Kalinowski J."/>
            <person name="Ruckert C."/>
        </authorList>
    </citation>
    <scope>NUCLEOTIDE SEQUENCE</scope>
    <source>
        <strain evidence="2">CGMCC 1.12153</strain>
    </source>
</reference>
<gene>
    <name evidence="2" type="ORF">GCM10010954_10780</name>
</gene>
<dbReference type="AlphaFoldDB" id="A0A917EVX6"/>